<proteinExistence type="predicted"/>
<sequence length="278" mass="31360">MGSEELIKQIRRKRLIFTVTTGRSGTAYLAAVFGYVRGANSYHEPAPEYVAVLRQAQGHPEVARRFLLEEKLPAIARDAAGIYVETSHLACKGFLEPLLELGVVPDLVIHRRPMRDVAVSLYTMGTIPGRSSKALRFYLSPADPGVIPLADWETLHDYQLCYWYCLEIERRARKYKKMFEGRGGRIVATTLAGLKTAPGLRRTLTALDLSLKFPAWLTLLRFLRNSRFKVNESKVTKKNVTLPEHLSELEHDVLGRVDGDELEKWLPDIRPQGTGDCA</sequence>
<dbReference type="Gene3D" id="3.40.50.300">
    <property type="entry name" value="P-loop containing nucleotide triphosphate hydrolases"/>
    <property type="match status" value="1"/>
</dbReference>
<evidence type="ECO:0008006" key="2">
    <source>
        <dbReference type="Google" id="ProtNLM"/>
    </source>
</evidence>
<dbReference type="AlphaFoldDB" id="A0A3B0V642"/>
<name>A0A3B0V642_9ZZZZ</name>
<evidence type="ECO:0000313" key="1">
    <source>
        <dbReference type="EMBL" id="VAW38441.1"/>
    </source>
</evidence>
<organism evidence="1">
    <name type="scientific">hydrothermal vent metagenome</name>
    <dbReference type="NCBI Taxonomy" id="652676"/>
    <lineage>
        <taxon>unclassified sequences</taxon>
        <taxon>metagenomes</taxon>
        <taxon>ecological metagenomes</taxon>
    </lineage>
</organism>
<dbReference type="EMBL" id="UOEY01000060">
    <property type="protein sequence ID" value="VAW38441.1"/>
    <property type="molecule type" value="Genomic_DNA"/>
</dbReference>
<reference evidence="1" key="1">
    <citation type="submission" date="2018-06" db="EMBL/GenBank/DDBJ databases">
        <authorList>
            <person name="Zhirakovskaya E."/>
        </authorList>
    </citation>
    <scope>NUCLEOTIDE SEQUENCE</scope>
</reference>
<dbReference type="SUPFAM" id="SSF52540">
    <property type="entry name" value="P-loop containing nucleoside triphosphate hydrolases"/>
    <property type="match status" value="1"/>
</dbReference>
<protein>
    <recommendedName>
        <fullName evidence="2">Sulfotransferase domain-containing protein</fullName>
    </recommendedName>
</protein>
<gene>
    <name evidence="1" type="ORF">MNBD_DELTA04-239</name>
</gene>
<dbReference type="InterPro" id="IPR027417">
    <property type="entry name" value="P-loop_NTPase"/>
</dbReference>
<accession>A0A3B0V642</accession>